<reference evidence="1" key="1">
    <citation type="submission" date="2018-05" db="EMBL/GenBank/DDBJ databases">
        <authorList>
            <person name="Lanie J.A."/>
            <person name="Ng W.-L."/>
            <person name="Kazmierczak K.M."/>
            <person name="Andrzejewski T.M."/>
            <person name="Davidsen T.M."/>
            <person name="Wayne K.J."/>
            <person name="Tettelin H."/>
            <person name="Glass J.I."/>
            <person name="Rusch D."/>
            <person name="Podicherti R."/>
            <person name="Tsui H.-C.T."/>
            <person name="Winkler M.E."/>
        </authorList>
    </citation>
    <scope>NUCLEOTIDE SEQUENCE</scope>
</reference>
<sequence>RTLANALLSGESPWLLSVDAKSGRASGSGANISDVKSKGKTLSFAVQELVWPSPAAPVRGEVHPQLRRNLDQLSIKNLAPGNYRLVVDGKSVATANHVQWAAGLGLHSTPAHASLESYRKSIYDKNAHFVYSWKALNQVHIVGERRKSPSGRALPAEVIEFNKLTNQKDKALGAGIRLKSRQWRLVPVTPLIP</sequence>
<evidence type="ECO:0000313" key="1">
    <source>
        <dbReference type="EMBL" id="SVD33195.1"/>
    </source>
</evidence>
<accession>A0A382UH84</accession>
<feature type="non-terminal residue" evidence="1">
    <location>
        <position position="1"/>
    </location>
</feature>
<dbReference type="AlphaFoldDB" id="A0A382UH84"/>
<gene>
    <name evidence="1" type="ORF">METZ01_LOCUS386049</name>
</gene>
<dbReference type="EMBL" id="UINC01143966">
    <property type="protein sequence ID" value="SVD33195.1"/>
    <property type="molecule type" value="Genomic_DNA"/>
</dbReference>
<proteinExistence type="predicted"/>
<name>A0A382UH84_9ZZZZ</name>
<organism evidence="1">
    <name type="scientific">marine metagenome</name>
    <dbReference type="NCBI Taxonomy" id="408172"/>
    <lineage>
        <taxon>unclassified sequences</taxon>
        <taxon>metagenomes</taxon>
        <taxon>ecological metagenomes</taxon>
    </lineage>
</organism>
<protein>
    <submittedName>
        <fullName evidence="1">Uncharacterized protein</fullName>
    </submittedName>
</protein>